<feature type="transmembrane region" description="Helical" evidence="1">
    <location>
        <begin position="412"/>
        <end position="430"/>
    </location>
</feature>
<gene>
    <name evidence="2" type="ORF">C1A40_10360</name>
</gene>
<evidence type="ECO:0000313" key="2">
    <source>
        <dbReference type="EMBL" id="AUS05838.1"/>
    </source>
</evidence>
<dbReference type="KEGG" id="taj:C1A40_10360"/>
<evidence type="ECO:0008006" key="4">
    <source>
        <dbReference type="Google" id="ProtNLM"/>
    </source>
</evidence>
<feature type="transmembrane region" description="Helical" evidence="1">
    <location>
        <begin position="158"/>
        <end position="176"/>
    </location>
</feature>
<protein>
    <recommendedName>
        <fullName evidence="4">Oligosaccharide repeat unit polymerase</fullName>
    </recommendedName>
</protein>
<feature type="transmembrane region" description="Helical" evidence="1">
    <location>
        <begin position="210"/>
        <end position="229"/>
    </location>
</feature>
<name>A0A2I7SIX5_9FLAO</name>
<feature type="transmembrane region" description="Helical" evidence="1">
    <location>
        <begin position="72"/>
        <end position="89"/>
    </location>
</feature>
<feature type="transmembrane region" description="Helical" evidence="1">
    <location>
        <begin position="357"/>
        <end position="377"/>
    </location>
</feature>
<keyword evidence="1" id="KW-1133">Transmembrane helix</keyword>
<keyword evidence="1" id="KW-0812">Transmembrane</keyword>
<keyword evidence="1" id="KW-0472">Membrane</keyword>
<evidence type="ECO:0000313" key="3">
    <source>
        <dbReference type="Proteomes" id="UP000236592"/>
    </source>
</evidence>
<proteinExistence type="predicted"/>
<feature type="transmembrane region" description="Helical" evidence="1">
    <location>
        <begin position="241"/>
        <end position="261"/>
    </location>
</feature>
<dbReference type="Proteomes" id="UP000236592">
    <property type="component" value="Chromosome"/>
</dbReference>
<dbReference type="AlphaFoldDB" id="A0A2I7SIX5"/>
<dbReference type="RefSeq" id="WP_102995838.1">
    <property type="nucleotide sequence ID" value="NZ_CP025938.1"/>
</dbReference>
<evidence type="ECO:0000256" key="1">
    <source>
        <dbReference type="SAM" id="Phobius"/>
    </source>
</evidence>
<reference evidence="3" key="1">
    <citation type="submission" date="2018-01" db="EMBL/GenBank/DDBJ databases">
        <title>Complete genome of Tamlana sp. UJ94.</title>
        <authorList>
            <person name="Jung J."/>
            <person name="Chung D."/>
            <person name="Bae S.S."/>
            <person name="Baek K."/>
        </authorList>
    </citation>
    <scope>NUCLEOTIDE SEQUENCE [LARGE SCALE GENOMIC DNA]</scope>
    <source>
        <strain evidence="3">UJ94</strain>
    </source>
</reference>
<organism evidence="2 3">
    <name type="scientific">Pseudotamlana carrageenivorans</name>
    <dbReference type="NCBI Taxonomy" id="2069432"/>
    <lineage>
        <taxon>Bacteria</taxon>
        <taxon>Pseudomonadati</taxon>
        <taxon>Bacteroidota</taxon>
        <taxon>Flavobacteriia</taxon>
        <taxon>Flavobacteriales</taxon>
        <taxon>Flavobacteriaceae</taxon>
        <taxon>Pseudotamlana</taxon>
    </lineage>
</organism>
<feature type="transmembrane region" description="Helical" evidence="1">
    <location>
        <begin position="6"/>
        <end position="25"/>
    </location>
</feature>
<keyword evidence="3" id="KW-1185">Reference proteome</keyword>
<dbReference type="EMBL" id="CP025938">
    <property type="protein sequence ID" value="AUS05838.1"/>
    <property type="molecule type" value="Genomic_DNA"/>
</dbReference>
<feature type="transmembrane region" description="Helical" evidence="1">
    <location>
        <begin position="32"/>
        <end position="52"/>
    </location>
</feature>
<accession>A0A2I7SIX5</accession>
<sequence>MICENLQQLLIQIIIFAIINIKLALALNKRIITAATSFWTGWLFLILGTISFQNNGLINKMGSLELYYISRLHIGAFLGFSLGSMILSIKKTSSKSKINLTRLHEKSIILSEVISKRFLNILLIIGLIFFAQRISQVGLSANIFSELRSVYNKRSFNFFSWLGTHISVIVYFFIIVQGIKDNFDGMNLKKLFKIILYASPLFLANATRTFLIFPLIHYFSSFLLMRAYCSKKLIIINKRELKKIVLGFGTMLLIFSTIGFFRGGYGEKLNLYLTIVGWPVSTSGALDSWLTDSIYNAGETNGFLNFGWFANFSDRLGLIDYSKEKEVLISTLFEFLKNNNSAAVIPRSIIPDIIYDFGINSVLTTMLILSFISQIITINFTGKSIPKHVLSGLFFVGSFMTIQNTYFSPGFISLLFWAFFFNFLLTKGFIKTKIKNV</sequence>
<feature type="transmembrane region" description="Helical" evidence="1">
    <location>
        <begin position="389"/>
        <end position="406"/>
    </location>
</feature>
<dbReference type="NCBIfam" id="TIGR04370">
    <property type="entry name" value="glyco_rpt_poly"/>
    <property type="match status" value="1"/>
</dbReference>